<evidence type="ECO:0000313" key="3">
    <source>
        <dbReference type="EMBL" id="CEL69517.1"/>
    </source>
</evidence>
<feature type="compositionally biased region" description="Basic and acidic residues" evidence="2">
    <location>
        <begin position="434"/>
        <end position="444"/>
    </location>
</feature>
<organism evidence="3">
    <name type="scientific">Neospora caninum (strain Liverpool)</name>
    <dbReference type="NCBI Taxonomy" id="572307"/>
    <lineage>
        <taxon>Eukaryota</taxon>
        <taxon>Sar</taxon>
        <taxon>Alveolata</taxon>
        <taxon>Apicomplexa</taxon>
        <taxon>Conoidasida</taxon>
        <taxon>Coccidia</taxon>
        <taxon>Eucoccidiorida</taxon>
        <taxon>Eimeriorina</taxon>
        <taxon>Sarcocystidae</taxon>
        <taxon>Neospora</taxon>
    </lineage>
</organism>
<dbReference type="PANTHER" id="PTHR46518:SF1">
    <property type="entry name" value="OUTER DYNEIN ARM-DOCKING COMPLEX SUBUNIT 3"/>
    <property type="match status" value="1"/>
</dbReference>
<feature type="coiled-coil region" evidence="1">
    <location>
        <begin position="47"/>
        <end position="74"/>
    </location>
</feature>
<feature type="compositionally biased region" description="Basic and acidic residues" evidence="2">
    <location>
        <begin position="116"/>
        <end position="126"/>
    </location>
</feature>
<dbReference type="GO" id="GO:0036158">
    <property type="term" value="P:outer dynein arm assembly"/>
    <property type="evidence" value="ECO:0007669"/>
    <property type="project" value="InterPro"/>
</dbReference>
<proteinExistence type="predicted"/>
<feature type="region of interest" description="Disordered" evidence="2">
    <location>
        <begin position="434"/>
        <end position="468"/>
    </location>
</feature>
<evidence type="ECO:0000256" key="1">
    <source>
        <dbReference type="SAM" id="Coils"/>
    </source>
</evidence>
<feature type="region of interest" description="Disordered" evidence="2">
    <location>
        <begin position="490"/>
        <end position="542"/>
    </location>
</feature>
<dbReference type="AlphaFoldDB" id="A0A0F7UMT8"/>
<keyword evidence="1" id="KW-0175">Coiled coil</keyword>
<dbReference type="GO" id="GO:0097542">
    <property type="term" value="C:ciliary tip"/>
    <property type="evidence" value="ECO:0007669"/>
    <property type="project" value="TreeGrafter"/>
</dbReference>
<accession>A0A0F7UMT8</accession>
<dbReference type="GO" id="GO:0035253">
    <property type="term" value="C:ciliary rootlet"/>
    <property type="evidence" value="ECO:0007669"/>
    <property type="project" value="TreeGrafter"/>
</dbReference>
<dbReference type="InterPro" id="IPR033192">
    <property type="entry name" value="ODAD3"/>
</dbReference>
<sequence>MAAGVEQLLADMRKQFDDVHMEVLKQTADFTRFKEGIRQADSAEQLKEQDMTRLSCLQAKLQDMQRRIEETSATRKVYRHILDRTKILLYSQTQLFARGTVKWHVVLSVRALNEHDSHVPHSERTRASPSTNSEDAREIKELPGRVERQTTVRRWRGKSVMFLVLRKQLRIKHRLMSESRALENEVQAERQLRVTLSVIKDAAAAAFSASSGRWRRMYGMEKLIANALQKITVEEVEKSQNTEDTFQKIREATGLDDVMDIVQKFLNKDVEHEQLQHLATVAEARLEQTRAKYTEVLQKAAEETLSGDCGHRRHFYAAAEAQDETLQRAVKQHIASLDALTETTMQLDHAKQWAGRINALFVLAGLEEPFVCESVEGLVGYISAVQKNTLPKVLERLEAQGEQEALPGDAICESATQGTVPPVELSRLSLKEVNTHRRLERSSSTEENSDEESEDPDRLGDNAADHMRGTGELWRSSNYTIQSSPNLLKPAVEEACTPTLAGDPQQPNAAHAEGHKTIGRDGELDGNEGPRVSDAEEKSGCM</sequence>
<dbReference type="EMBL" id="LN714485">
    <property type="protein sequence ID" value="CEL69517.1"/>
    <property type="molecule type" value="Genomic_DNA"/>
</dbReference>
<feature type="region of interest" description="Disordered" evidence="2">
    <location>
        <begin position="116"/>
        <end position="138"/>
    </location>
</feature>
<reference evidence="3" key="1">
    <citation type="journal article" date="2015" name="PLoS ONE">
        <title>Comprehensive Evaluation of Toxoplasma gondii VEG and Neospora caninum LIV Genomes with Tachyzoite Stage Transcriptome and Proteome Defines Novel Transcript Features.</title>
        <authorList>
            <person name="Ramaprasad A."/>
            <person name="Mourier T."/>
            <person name="Naeem R."/>
            <person name="Malas T.B."/>
            <person name="Moussa E."/>
            <person name="Panigrahi A."/>
            <person name="Vermont S.J."/>
            <person name="Otto T.D."/>
            <person name="Wastling J."/>
            <person name="Pain A."/>
        </authorList>
    </citation>
    <scope>NUCLEOTIDE SEQUENCE</scope>
    <source>
        <strain evidence="3">Liverpool</strain>
    </source>
</reference>
<feature type="compositionally biased region" description="Basic and acidic residues" evidence="2">
    <location>
        <begin position="531"/>
        <end position="542"/>
    </location>
</feature>
<feature type="compositionally biased region" description="Basic and acidic residues" evidence="2">
    <location>
        <begin position="456"/>
        <end position="468"/>
    </location>
</feature>
<dbReference type="GO" id="GO:0003341">
    <property type="term" value="P:cilium movement"/>
    <property type="evidence" value="ECO:0007669"/>
    <property type="project" value="InterPro"/>
</dbReference>
<protein>
    <submittedName>
        <fullName evidence="3">Uncharacterized protein</fullName>
    </submittedName>
</protein>
<dbReference type="PANTHER" id="PTHR46518">
    <property type="entry name" value="COILED-COIL DOMAIN-CONTAINING PROTEIN 151"/>
    <property type="match status" value="1"/>
</dbReference>
<feature type="compositionally biased region" description="Basic and acidic residues" evidence="2">
    <location>
        <begin position="512"/>
        <end position="523"/>
    </location>
</feature>
<feature type="coiled-coil region" evidence="1">
    <location>
        <begin position="272"/>
        <end position="303"/>
    </location>
</feature>
<gene>
    <name evidence="3" type="ORF">BN1204_052255</name>
</gene>
<evidence type="ECO:0000256" key="2">
    <source>
        <dbReference type="SAM" id="MobiDB-lite"/>
    </source>
</evidence>
<dbReference type="GO" id="GO:0036064">
    <property type="term" value="C:ciliary basal body"/>
    <property type="evidence" value="ECO:0007669"/>
    <property type="project" value="TreeGrafter"/>
</dbReference>
<name>A0A0F7UMT8_NEOCL</name>